<dbReference type="InterPro" id="IPR050194">
    <property type="entry name" value="Glycosyltransferase_grp1"/>
</dbReference>
<dbReference type="SUPFAM" id="SSF53756">
    <property type="entry name" value="UDP-Glycosyltransferase/glycogen phosphorylase"/>
    <property type="match status" value="1"/>
</dbReference>
<sequence>MRIALTTNVLLVPPTYFAVNHALRLADRHEFEMFALLADVRDAAITIPVHDYAAGRGLPRQRRMFFAPFAGPAMRRGIERFGADVIHQHFATWSGPAIAASRHGGTPLLTTLHGYDVRVLAHAGGGPMNAWHRRNVRAMQAASTRVLAVSRYLADEAIAVGFDPARLQVHYQGIDTDYFTPGGSAPSGSPLISFVGALNEQKGPRDLVAASLAVVGRFEHRLRLIGSGPLEAELRALAADHPHIEVLGGVPRETVRATLRESLTMVLPTQAHNGGREAAGLVLLEAQACGTPVIAYNSGGVSEMLVDGVTGELVPESSVDGLTSAVAAMLALSAPERATLGVAARDFVVRERSLALSCAELEQHYTELVGL</sequence>
<feature type="domain" description="Glycosyltransferase subfamily 4-like N-terminal" evidence="4">
    <location>
        <begin position="18"/>
        <end position="177"/>
    </location>
</feature>
<dbReference type="Pfam" id="PF00534">
    <property type="entry name" value="Glycos_transf_1"/>
    <property type="match status" value="1"/>
</dbReference>
<name>A0A4Q9GTR9_9MICO</name>
<dbReference type="InterPro" id="IPR028098">
    <property type="entry name" value="Glyco_trans_4-like_N"/>
</dbReference>
<gene>
    <name evidence="5" type="ORF">EYE40_00260</name>
</gene>
<dbReference type="PANTHER" id="PTHR45947">
    <property type="entry name" value="SULFOQUINOVOSYL TRANSFERASE SQD2"/>
    <property type="match status" value="1"/>
</dbReference>
<reference evidence="6" key="1">
    <citation type="submission" date="2019-02" db="EMBL/GenBank/DDBJ databases">
        <title>Glaciihabitans arcticus sp. nov., a psychrotolerant bacterium isolated from polar soil.</title>
        <authorList>
            <person name="Dahal R.H."/>
        </authorList>
    </citation>
    <scope>NUCLEOTIDE SEQUENCE [LARGE SCALE GENOMIC DNA]</scope>
    <source>
        <strain evidence="6">RP-3-7</strain>
    </source>
</reference>
<comment type="caution">
    <text evidence="5">The sequence shown here is derived from an EMBL/GenBank/DDBJ whole genome shotgun (WGS) entry which is preliminary data.</text>
</comment>
<dbReference type="PANTHER" id="PTHR45947:SF14">
    <property type="entry name" value="SLL1723 PROTEIN"/>
    <property type="match status" value="1"/>
</dbReference>
<dbReference type="GO" id="GO:1901137">
    <property type="term" value="P:carbohydrate derivative biosynthetic process"/>
    <property type="evidence" value="ECO:0007669"/>
    <property type="project" value="UniProtKB-ARBA"/>
</dbReference>
<dbReference type="RefSeq" id="WP_130980064.1">
    <property type="nucleotide sequence ID" value="NZ_SISG01000001.1"/>
</dbReference>
<evidence type="ECO:0000256" key="1">
    <source>
        <dbReference type="ARBA" id="ARBA00022676"/>
    </source>
</evidence>
<evidence type="ECO:0000259" key="4">
    <source>
        <dbReference type="Pfam" id="PF13439"/>
    </source>
</evidence>
<dbReference type="GO" id="GO:0016757">
    <property type="term" value="F:glycosyltransferase activity"/>
    <property type="evidence" value="ECO:0007669"/>
    <property type="project" value="UniProtKB-KW"/>
</dbReference>
<proteinExistence type="predicted"/>
<keyword evidence="2 5" id="KW-0808">Transferase</keyword>
<protein>
    <submittedName>
        <fullName evidence="5">Glycosyltransferase</fullName>
    </submittedName>
</protein>
<dbReference type="EMBL" id="SISG01000001">
    <property type="protein sequence ID" value="TBN55953.1"/>
    <property type="molecule type" value="Genomic_DNA"/>
</dbReference>
<keyword evidence="1" id="KW-0328">Glycosyltransferase</keyword>
<evidence type="ECO:0000256" key="2">
    <source>
        <dbReference type="ARBA" id="ARBA00022679"/>
    </source>
</evidence>
<evidence type="ECO:0000259" key="3">
    <source>
        <dbReference type="Pfam" id="PF00534"/>
    </source>
</evidence>
<keyword evidence="6" id="KW-1185">Reference proteome</keyword>
<evidence type="ECO:0000313" key="6">
    <source>
        <dbReference type="Proteomes" id="UP000294194"/>
    </source>
</evidence>
<dbReference type="Pfam" id="PF13439">
    <property type="entry name" value="Glyco_transf_4"/>
    <property type="match status" value="1"/>
</dbReference>
<evidence type="ECO:0000313" key="5">
    <source>
        <dbReference type="EMBL" id="TBN55953.1"/>
    </source>
</evidence>
<organism evidence="5 6">
    <name type="scientific">Glaciihabitans arcticus</name>
    <dbReference type="NCBI Taxonomy" id="2668039"/>
    <lineage>
        <taxon>Bacteria</taxon>
        <taxon>Bacillati</taxon>
        <taxon>Actinomycetota</taxon>
        <taxon>Actinomycetes</taxon>
        <taxon>Micrococcales</taxon>
        <taxon>Microbacteriaceae</taxon>
        <taxon>Glaciihabitans</taxon>
    </lineage>
</organism>
<dbReference type="InterPro" id="IPR001296">
    <property type="entry name" value="Glyco_trans_1"/>
</dbReference>
<dbReference type="AlphaFoldDB" id="A0A4Q9GTR9"/>
<dbReference type="Gene3D" id="3.40.50.2000">
    <property type="entry name" value="Glycogen Phosphorylase B"/>
    <property type="match status" value="2"/>
</dbReference>
<feature type="domain" description="Glycosyl transferase family 1" evidence="3">
    <location>
        <begin position="186"/>
        <end position="345"/>
    </location>
</feature>
<dbReference type="Proteomes" id="UP000294194">
    <property type="component" value="Unassembled WGS sequence"/>
</dbReference>
<accession>A0A4Q9GTR9</accession>